<reference evidence="3" key="1">
    <citation type="submission" date="2018-05" db="EMBL/GenBank/DDBJ databases">
        <authorList>
            <person name="Cea G.-C."/>
            <person name="William W."/>
        </authorList>
    </citation>
    <scope>NUCLEOTIDE SEQUENCE [LARGE SCALE GENOMIC DNA]</scope>
    <source>
        <strain evidence="3">DB21MT 5</strain>
    </source>
</reference>
<evidence type="ECO:0000256" key="1">
    <source>
        <dbReference type="SAM" id="MobiDB-lite"/>
    </source>
</evidence>
<feature type="region of interest" description="Disordered" evidence="1">
    <location>
        <begin position="41"/>
        <end position="69"/>
    </location>
</feature>
<gene>
    <name evidence="2" type="ORF">MORIYA_3989</name>
</gene>
<dbReference type="Pfam" id="PF05069">
    <property type="entry name" value="Phage_tail_S"/>
    <property type="match status" value="1"/>
</dbReference>
<organism evidence="2 3">
    <name type="scientific">Moritella yayanosii</name>
    <dbReference type="NCBI Taxonomy" id="69539"/>
    <lineage>
        <taxon>Bacteria</taxon>
        <taxon>Pseudomonadati</taxon>
        <taxon>Pseudomonadota</taxon>
        <taxon>Gammaproteobacteria</taxon>
        <taxon>Alteromonadales</taxon>
        <taxon>Moritellaceae</taxon>
        <taxon>Moritella</taxon>
    </lineage>
</organism>
<protein>
    <submittedName>
        <fullName evidence="2">Prophage PSPPH06, virion morphogenesis protein</fullName>
    </submittedName>
</protein>
<dbReference type="KEGG" id="mya:MORIYA_3989"/>
<dbReference type="EMBL" id="LS483250">
    <property type="protein sequence ID" value="SQD80441.1"/>
    <property type="molecule type" value="Genomic_DNA"/>
</dbReference>
<name>A0A330LWW2_9GAMM</name>
<sequence>MIRVSMLAPEMLGVQQQLKLMTLHPTKRLKILRKLSRYLAKQNRKNMRENKDPNGRRWQTRTSGDKKMMRKMGKQLKTKTTPNEARLFFPGVAGKIASHHQYGTTEKWNAAKARKVYGKPNYDDKPTRLQAKRLRELGYTIAAKRKGKRKKPSIKWIIESLTTGQAGLIIRNLKSKDTQSSWEVKLPERQLLGAKSKDITNFLAAELEKEQR</sequence>
<dbReference type="AlphaFoldDB" id="A0A330LWW2"/>
<proteinExistence type="predicted"/>
<dbReference type="Proteomes" id="UP000250163">
    <property type="component" value="Chromosome MORIYA"/>
</dbReference>
<evidence type="ECO:0000313" key="2">
    <source>
        <dbReference type="EMBL" id="SQD80441.1"/>
    </source>
</evidence>
<keyword evidence="3" id="KW-1185">Reference proteome</keyword>
<accession>A0A330LWW2</accession>
<dbReference type="InterPro" id="IPR006522">
    <property type="entry name" value="Phage_virion_morphogenesis"/>
</dbReference>
<dbReference type="OrthoDB" id="5864577at2"/>
<feature type="compositionally biased region" description="Basic and acidic residues" evidence="1">
    <location>
        <begin position="46"/>
        <end position="55"/>
    </location>
</feature>
<evidence type="ECO:0000313" key="3">
    <source>
        <dbReference type="Proteomes" id="UP000250163"/>
    </source>
</evidence>
<dbReference type="NCBIfam" id="TIGR01635">
    <property type="entry name" value="tail_comp_S"/>
    <property type="match status" value="1"/>
</dbReference>